<keyword evidence="5 10" id="KW-0067">ATP-binding</keyword>
<keyword evidence="6 10" id="KW-0133">Cell shape</keyword>
<dbReference type="InterPro" id="IPR005863">
    <property type="entry name" value="UDP-N-AcMur_synth"/>
</dbReference>
<evidence type="ECO:0000256" key="9">
    <source>
        <dbReference type="ARBA" id="ARBA00023316"/>
    </source>
</evidence>
<dbReference type="RefSeq" id="WP_069316772.1">
    <property type="nucleotide sequence ID" value="NZ_CAWNQJ010000057.1"/>
</dbReference>
<organism evidence="15 17">
    <name type="scientific">Xenorhabdus hominickii</name>
    <dbReference type="NCBI Taxonomy" id="351679"/>
    <lineage>
        <taxon>Bacteria</taxon>
        <taxon>Pseudomonadati</taxon>
        <taxon>Pseudomonadota</taxon>
        <taxon>Gammaproteobacteria</taxon>
        <taxon>Enterobacterales</taxon>
        <taxon>Morganellaceae</taxon>
        <taxon>Xenorhabdus</taxon>
    </lineage>
</organism>
<dbReference type="GO" id="GO:0047480">
    <property type="term" value="F:UDP-N-acetylmuramoyl-tripeptide-D-alanyl-D-alanine ligase activity"/>
    <property type="evidence" value="ECO:0007669"/>
    <property type="project" value="UniProtKB-UniRule"/>
</dbReference>
<evidence type="ECO:0000256" key="10">
    <source>
        <dbReference type="HAMAP-Rule" id="MF_02019"/>
    </source>
</evidence>
<keyword evidence="7 10" id="KW-0573">Peptidoglycan synthesis</keyword>
<dbReference type="InterPro" id="IPR013221">
    <property type="entry name" value="Mur_ligase_cen"/>
</dbReference>
<dbReference type="SUPFAM" id="SSF63418">
    <property type="entry name" value="MurE/MurF N-terminal domain"/>
    <property type="match status" value="1"/>
</dbReference>
<evidence type="ECO:0000256" key="7">
    <source>
        <dbReference type="ARBA" id="ARBA00022984"/>
    </source>
</evidence>
<dbReference type="HAMAP" id="MF_02019">
    <property type="entry name" value="MurF"/>
    <property type="match status" value="1"/>
</dbReference>
<dbReference type="InterPro" id="IPR035911">
    <property type="entry name" value="MurE/MurF_N"/>
</dbReference>
<keyword evidence="16" id="KW-1185">Reference proteome</keyword>
<dbReference type="GO" id="GO:0009252">
    <property type="term" value="P:peptidoglycan biosynthetic process"/>
    <property type="evidence" value="ECO:0007669"/>
    <property type="project" value="UniProtKB-UniRule"/>
</dbReference>
<keyword evidence="1 10" id="KW-0963">Cytoplasm</keyword>
<evidence type="ECO:0000313" key="15">
    <source>
        <dbReference type="EMBL" id="PHM55676.1"/>
    </source>
</evidence>
<evidence type="ECO:0000259" key="12">
    <source>
        <dbReference type="Pfam" id="PF02875"/>
    </source>
</evidence>
<dbReference type="AlphaFoldDB" id="A0A2G0Q8Y3"/>
<dbReference type="EMBL" id="NJAI01000003">
    <property type="protein sequence ID" value="PHM55676.1"/>
    <property type="molecule type" value="Genomic_DNA"/>
</dbReference>
<dbReference type="Proteomes" id="UP000225433">
    <property type="component" value="Unassembled WGS sequence"/>
</dbReference>
<sequence>MIPLTLLQLAQLTNGTLYHVTEQQAAMLPINTVETDSRRIIHGSLFIALKGEMFDAHTFAADVAQQGAGALLVSRRLDVDCPQVVVEGTRLAMGKLAGWVRRQSKARVVALTGSSGKTSVKEMTASILCQCGNTLYTAGNFNNDIGVPLTLFRLTDEHQFAVIELGANHIGEIAYTTEMTRPESALVNNLFSAHLEGFGSLAGVAKAKGEIFEGLDPTGTAIINLDSNDWDNWQHSISNQQTVWRFSISSTTAGADFYATDILEQPLATHFCLHTPIGKIKLTLPLPGKHNIANALAASALAISVGASLEDIRVGLSELKAVSGRLFPIYLAEGKLVLDDTYNANTGSMIAAANVLSQMPGYRVMVVGDMGELGERAIECHREVGQAVASTSIDKVFSVGAMSIHISDTSGRGQHCANKTELVAELLSLLEQHEMISILIKGSRSTAMEEVVNALKENFQC</sequence>
<comment type="pathway">
    <text evidence="10 11">Cell wall biogenesis; peptidoglycan biosynthesis.</text>
</comment>
<gene>
    <name evidence="10" type="primary">murF</name>
    <name evidence="14" type="ORF">A9255_11170</name>
    <name evidence="15" type="ORF">Xhom_02425</name>
</gene>
<dbReference type="Pfam" id="PF02875">
    <property type="entry name" value="Mur_ligase_C"/>
    <property type="match status" value="1"/>
</dbReference>
<dbReference type="GO" id="GO:0005737">
    <property type="term" value="C:cytoplasm"/>
    <property type="evidence" value="ECO:0007669"/>
    <property type="project" value="UniProtKB-SubCell"/>
</dbReference>
<keyword evidence="9 10" id="KW-0961">Cell wall biogenesis/degradation</keyword>
<dbReference type="GO" id="GO:0008360">
    <property type="term" value="P:regulation of cell shape"/>
    <property type="evidence" value="ECO:0007669"/>
    <property type="project" value="UniProtKB-KW"/>
</dbReference>
<dbReference type="Gene3D" id="3.40.1190.10">
    <property type="entry name" value="Mur-like, catalytic domain"/>
    <property type="match status" value="1"/>
</dbReference>
<dbReference type="EMBL" id="CP016176">
    <property type="protein sequence ID" value="AOM41088.1"/>
    <property type="molecule type" value="Genomic_DNA"/>
</dbReference>
<evidence type="ECO:0000256" key="3">
    <source>
        <dbReference type="ARBA" id="ARBA00022618"/>
    </source>
</evidence>
<dbReference type="NCBIfam" id="NF008041">
    <property type="entry name" value="PRK10773.1"/>
    <property type="match status" value="1"/>
</dbReference>
<evidence type="ECO:0000256" key="11">
    <source>
        <dbReference type="RuleBase" id="RU004136"/>
    </source>
</evidence>
<protein>
    <recommendedName>
        <fullName evidence="10 11">UDP-N-acetylmuramoyl-tripeptide--D-alanyl-D-alanine ligase</fullName>
        <ecNumber evidence="10 11">6.3.2.10</ecNumber>
    </recommendedName>
    <alternativeName>
        <fullName evidence="10">D-alanyl-D-alanine-adding enzyme</fullName>
    </alternativeName>
</protein>
<dbReference type="InterPro" id="IPR051046">
    <property type="entry name" value="MurCDEF_CellWall_CoF430Synth"/>
</dbReference>
<dbReference type="UniPathway" id="UPA00219"/>
<dbReference type="PANTHER" id="PTHR43024">
    <property type="entry name" value="UDP-N-ACETYLMURAMOYL-TRIPEPTIDE--D-ALANYL-D-ALANINE LIGASE"/>
    <property type="match status" value="1"/>
</dbReference>
<name>A0A2G0Q8Y3_XENHO</name>
<dbReference type="InterPro" id="IPR036615">
    <property type="entry name" value="Mur_ligase_C_dom_sf"/>
</dbReference>
<comment type="subcellular location">
    <subcellularLocation>
        <location evidence="10 11">Cytoplasm</location>
    </subcellularLocation>
</comment>
<evidence type="ECO:0000256" key="8">
    <source>
        <dbReference type="ARBA" id="ARBA00023306"/>
    </source>
</evidence>
<evidence type="ECO:0000256" key="4">
    <source>
        <dbReference type="ARBA" id="ARBA00022741"/>
    </source>
</evidence>
<reference evidence="15 17" key="2">
    <citation type="journal article" date="2017" name="Nat. Microbiol.">
        <title>Natural product diversity associated with the nematode symbionts Photorhabdus and Xenorhabdus.</title>
        <authorList>
            <person name="Tobias N.J."/>
            <person name="Wolff H."/>
            <person name="Djahanschiri B."/>
            <person name="Grundmann F."/>
            <person name="Kronenwerth M."/>
            <person name="Shi Y.M."/>
            <person name="Simonyi S."/>
            <person name="Grun P."/>
            <person name="Shapiro-Ilan D."/>
            <person name="Pidot S.J."/>
            <person name="Stinear T.P."/>
            <person name="Ebersberger I."/>
            <person name="Bode H.B."/>
        </authorList>
    </citation>
    <scope>NUCLEOTIDE SEQUENCE [LARGE SCALE GENOMIC DNA]</scope>
    <source>
        <strain evidence="15 17">DSM 17903</strain>
    </source>
</reference>
<accession>A0A2G0Q8Y3</accession>
<comment type="similarity">
    <text evidence="10">Belongs to the MurCDEF family. MurF subfamily.</text>
</comment>
<evidence type="ECO:0000313" key="17">
    <source>
        <dbReference type="Proteomes" id="UP000225433"/>
    </source>
</evidence>
<dbReference type="Proteomes" id="UP000094600">
    <property type="component" value="Chromosome"/>
</dbReference>
<comment type="function">
    <text evidence="10 11">Involved in cell wall formation. Catalyzes the final step in the synthesis of UDP-N-acetylmuramoyl-pentapeptide, the precursor of murein.</text>
</comment>
<dbReference type="SUPFAM" id="SSF53623">
    <property type="entry name" value="MurD-like peptide ligases, catalytic domain"/>
    <property type="match status" value="1"/>
</dbReference>
<evidence type="ECO:0000256" key="2">
    <source>
        <dbReference type="ARBA" id="ARBA00022598"/>
    </source>
</evidence>
<feature type="binding site" evidence="10">
    <location>
        <begin position="113"/>
        <end position="119"/>
    </location>
    <ligand>
        <name>ATP</name>
        <dbReference type="ChEBI" id="CHEBI:30616"/>
    </ligand>
</feature>
<dbReference type="Gene3D" id="3.40.1390.10">
    <property type="entry name" value="MurE/MurF, N-terminal domain"/>
    <property type="match status" value="1"/>
</dbReference>
<dbReference type="EC" id="6.3.2.10" evidence="10 11"/>
<dbReference type="OrthoDB" id="9801978at2"/>
<evidence type="ECO:0000256" key="6">
    <source>
        <dbReference type="ARBA" id="ARBA00022960"/>
    </source>
</evidence>
<keyword evidence="2 10" id="KW-0436">Ligase</keyword>
<feature type="domain" description="Mur ligase C-terminal" evidence="12">
    <location>
        <begin position="327"/>
        <end position="444"/>
    </location>
</feature>
<keyword evidence="4 10" id="KW-0547">Nucleotide-binding</keyword>
<dbReference type="SUPFAM" id="SSF53244">
    <property type="entry name" value="MurD-like peptide ligases, peptide-binding domain"/>
    <property type="match status" value="1"/>
</dbReference>
<dbReference type="Gene3D" id="3.90.190.20">
    <property type="entry name" value="Mur ligase, C-terminal domain"/>
    <property type="match status" value="1"/>
</dbReference>
<reference evidence="14 16" key="1">
    <citation type="submission" date="2016-06" db="EMBL/GenBank/DDBJ databases">
        <title>Bacterial characters and pathogenicity of Xenorhabdus hominickii from an entomopathogenic nematode, Steinernema monticolum.</title>
        <authorList>
            <person name="Park Y."/>
            <person name="Kim Y."/>
        </authorList>
    </citation>
    <scope>NUCLEOTIDE SEQUENCE [LARGE SCALE GENOMIC DNA]</scope>
    <source>
        <strain evidence="14 16">ANU1</strain>
    </source>
</reference>
<keyword evidence="8 10" id="KW-0131">Cell cycle</keyword>
<dbReference type="STRING" id="351679.A9255_11170"/>
<dbReference type="PANTHER" id="PTHR43024:SF1">
    <property type="entry name" value="UDP-N-ACETYLMURAMOYL-TRIPEPTIDE--D-ALANYL-D-ALANINE LIGASE"/>
    <property type="match status" value="1"/>
</dbReference>
<dbReference type="InterPro" id="IPR036565">
    <property type="entry name" value="Mur-like_cat_sf"/>
</dbReference>
<evidence type="ECO:0000256" key="5">
    <source>
        <dbReference type="ARBA" id="ARBA00022840"/>
    </source>
</evidence>
<evidence type="ECO:0000259" key="13">
    <source>
        <dbReference type="Pfam" id="PF08245"/>
    </source>
</evidence>
<dbReference type="NCBIfam" id="TIGR01143">
    <property type="entry name" value="murF"/>
    <property type="match status" value="1"/>
</dbReference>
<dbReference type="InterPro" id="IPR004101">
    <property type="entry name" value="Mur_ligase_C"/>
</dbReference>
<dbReference type="KEGG" id="xho:A9255_11170"/>
<dbReference type="GO" id="GO:0005524">
    <property type="term" value="F:ATP binding"/>
    <property type="evidence" value="ECO:0007669"/>
    <property type="project" value="UniProtKB-UniRule"/>
</dbReference>
<keyword evidence="3 10" id="KW-0132">Cell division</keyword>
<dbReference type="GO" id="GO:0051301">
    <property type="term" value="P:cell division"/>
    <property type="evidence" value="ECO:0007669"/>
    <property type="project" value="UniProtKB-KW"/>
</dbReference>
<evidence type="ECO:0000256" key="1">
    <source>
        <dbReference type="ARBA" id="ARBA00022490"/>
    </source>
</evidence>
<evidence type="ECO:0000313" key="14">
    <source>
        <dbReference type="EMBL" id="AOM41088.1"/>
    </source>
</evidence>
<feature type="domain" description="Mur ligase central" evidence="13">
    <location>
        <begin position="112"/>
        <end position="302"/>
    </location>
</feature>
<dbReference type="Pfam" id="PF08245">
    <property type="entry name" value="Mur_ligase_M"/>
    <property type="match status" value="1"/>
</dbReference>
<comment type="catalytic activity">
    <reaction evidence="10 11">
        <text>D-alanyl-D-alanine + UDP-N-acetyl-alpha-D-muramoyl-L-alanyl-gamma-D-glutamyl-meso-2,6-diaminopimelate + ATP = UDP-N-acetyl-alpha-D-muramoyl-L-alanyl-gamma-D-glutamyl-meso-2,6-diaminopimeloyl-D-alanyl-D-alanine + ADP + phosphate + H(+)</text>
        <dbReference type="Rhea" id="RHEA:28374"/>
        <dbReference type="ChEBI" id="CHEBI:15378"/>
        <dbReference type="ChEBI" id="CHEBI:30616"/>
        <dbReference type="ChEBI" id="CHEBI:43474"/>
        <dbReference type="ChEBI" id="CHEBI:57822"/>
        <dbReference type="ChEBI" id="CHEBI:61386"/>
        <dbReference type="ChEBI" id="CHEBI:83905"/>
        <dbReference type="ChEBI" id="CHEBI:456216"/>
        <dbReference type="EC" id="6.3.2.10"/>
    </reaction>
</comment>
<proteinExistence type="inferred from homology"/>
<dbReference type="GO" id="GO:0071555">
    <property type="term" value="P:cell wall organization"/>
    <property type="evidence" value="ECO:0007669"/>
    <property type="project" value="UniProtKB-KW"/>
</dbReference>
<evidence type="ECO:0000313" key="16">
    <source>
        <dbReference type="Proteomes" id="UP000094600"/>
    </source>
</evidence>